<dbReference type="Pfam" id="PF24251">
    <property type="entry name" value="DUF7453"/>
    <property type="match status" value="1"/>
</dbReference>
<dbReference type="EMBL" id="SJPS01000003">
    <property type="protein sequence ID" value="TWU27403.1"/>
    <property type="molecule type" value="Genomic_DNA"/>
</dbReference>
<dbReference type="Gene3D" id="1.10.1330.10">
    <property type="entry name" value="Dockerin domain"/>
    <property type="match status" value="1"/>
</dbReference>
<gene>
    <name evidence="3" type="ORF">Pla144_21760</name>
</gene>
<dbReference type="InterPro" id="IPR013424">
    <property type="entry name" value="Ice-binding_C"/>
</dbReference>
<dbReference type="InterPro" id="IPR002105">
    <property type="entry name" value="Dockerin_1_rpt"/>
</dbReference>
<dbReference type="InterPro" id="IPR018247">
    <property type="entry name" value="EF_Hand_1_Ca_BS"/>
</dbReference>
<dbReference type="Pfam" id="PF07589">
    <property type="entry name" value="PEP-CTERM"/>
    <property type="match status" value="1"/>
</dbReference>
<dbReference type="InterPro" id="IPR030895">
    <property type="entry name" value="T5SS_PEPC_rpt"/>
</dbReference>
<dbReference type="InterPro" id="IPR036439">
    <property type="entry name" value="Dockerin_dom_sf"/>
</dbReference>
<dbReference type="Pfam" id="PF00404">
    <property type="entry name" value="Dockerin_1"/>
    <property type="match status" value="1"/>
</dbReference>
<dbReference type="NCBIfam" id="TIGR02595">
    <property type="entry name" value="PEP_CTERM"/>
    <property type="match status" value="1"/>
</dbReference>
<name>A0A5C6CR49_9BACT</name>
<dbReference type="Proteomes" id="UP000318437">
    <property type="component" value="Unassembled WGS sequence"/>
</dbReference>
<dbReference type="PROSITE" id="PS00018">
    <property type="entry name" value="EF_HAND_1"/>
    <property type="match status" value="2"/>
</dbReference>
<organism evidence="3 4">
    <name type="scientific">Bythopirellula polymerisocia</name>
    <dbReference type="NCBI Taxonomy" id="2528003"/>
    <lineage>
        <taxon>Bacteria</taxon>
        <taxon>Pseudomonadati</taxon>
        <taxon>Planctomycetota</taxon>
        <taxon>Planctomycetia</taxon>
        <taxon>Pirellulales</taxon>
        <taxon>Lacipirellulaceae</taxon>
        <taxon>Bythopirellula</taxon>
    </lineage>
</organism>
<dbReference type="InterPro" id="IPR055876">
    <property type="entry name" value="DUF7453"/>
</dbReference>
<keyword evidence="1" id="KW-0472">Membrane</keyword>
<keyword evidence="1" id="KW-1133">Transmembrane helix</keyword>
<evidence type="ECO:0000256" key="1">
    <source>
        <dbReference type="SAM" id="Phobius"/>
    </source>
</evidence>
<feature type="transmembrane region" description="Helical" evidence="1">
    <location>
        <begin position="645"/>
        <end position="664"/>
    </location>
</feature>
<feature type="transmembrane region" description="Helical" evidence="1">
    <location>
        <begin position="616"/>
        <end position="633"/>
    </location>
</feature>
<dbReference type="NCBIfam" id="TIGR05002">
    <property type="entry name" value="NxxGxxAF_repeat"/>
    <property type="match status" value="7"/>
</dbReference>
<feature type="domain" description="Ice-binding protein C-terminal" evidence="2">
    <location>
        <begin position="1225"/>
        <end position="1248"/>
    </location>
</feature>
<dbReference type="GO" id="GO:0004553">
    <property type="term" value="F:hydrolase activity, hydrolyzing O-glycosyl compounds"/>
    <property type="evidence" value="ECO:0007669"/>
    <property type="project" value="InterPro"/>
</dbReference>
<dbReference type="AlphaFoldDB" id="A0A5C6CR49"/>
<comment type="caution">
    <text evidence="3">The sequence shown here is derived from an EMBL/GenBank/DDBJ whole genome shotgun (WGS) entry which is preliminary data.</text>
</comment>
<dbReference type="NCBIfam" id="TIGR04393">
    <property type="entry name" value="rpt_T5SS_PEPC"/>
    <property type="match status" value="2"/>
</dbReference>
<dbReference type="RefSeq" id="WP_146450618.1">
    <property type="nucleotide sequence ID" value="NZ_SJPS01000003.1"/>
</dbReference>
<evidence type="ECO:0000259" key="2">
    <source>
        <dbReference type="Pfam" id="PF07589"/>
    </source>
</evidence>
<evidence type="ECO:0000313" key="3">
    <source>
        <dbReference type="EMBL" id="TWU27403.1"/>
    </source>
</evidence>
<proteinExistence type="predicted"/>
<reference evidence="3 4" key="1">
    <citation type="submission" date="2019-02" db="EMBL/GenBank/DDBJ databases">
        <title>Deep-cultivation of Planctomycetes and their phenomic and genomic characterization uncovers novel biology.</title>
        <authorList>
            <person name="Wiegand S."/>
            <person name="Jogler M."/>
            <person name="Boedeker C."/>
            <person name="Pinto D."/>
            <person name="Vollmers J."/>
            <person name="Rivas-Marin E."/>
            <person name="Kohn T."/>
            <person name="Peeters S.H."/>
            <person name="Heuer A."/>
            <person name="Rast P."/>
            <person name="Oberbeckmann S."/>
            <person name="Bunk B."/>
            <person name="Jeske O."/>
            <person name="Meyerdierks A."/>
            <person name="Storesund J.E."/>
            <person name="Kallscheuer N."/>
            <person name="Luecker S."/>
            <person name="Lage O.M."/>
            <person name="Pohl T."/>
            <person name="Merkel B.J."/>
            <person name="Hornburger P."/>
            <person name="Mueller R.-W."/>
            <person name="Bruemmer F."/>
            <person name="Labrenz M."/>
            <person name="Spormann A.M."/>
            <person name="Op Den Camp H."/>
            <person name="Overmann J."/>
            <person name="Amann R."/>
            <person name="Jetten M.S.M."/>
            <person name="Mascher T."/>
            <person name="Medema M.H."/>
            <person name="Devos D.P."/>
            <person name="Kaster A.-K."/>
            <person name="Ovreas L."/>
            <person name="Rohde M."/>
            <person name="Galperin M.Y."/>
            <person name="Jogler C."/>
        </authorList>
    </citation>
    <scope>NUCLEOTIDE SEQUENCE [LARGE SCALE GENOMIC DNA]</scope>
    <source>
        <strain evidence="3 4">Pla144</strain>
    </source>
</reference>
<dbReference type="OrthoDB" id="267377at2"/>
<protein>
    <submittedName>
        <fullName evidence="3">PEP-CTERM motif protein</fullName>
    </submittedName>
</protein>
<keyword evidence="1" id="KW-0812">Transmembrane</keyword>
<sequence>MISSMLIFRCGRPAIRRPRLTAIVALLVLIVMWSDMAQAIPKRWATDSSGSFATAANWDPVGVPSGADLVRFERGPGIAYSTTFPGKINLPLPVYAFDSLRVGPNTVSLADALTLLQGPGTVSITNPTTAQVGRGLVIGDSNLAGASILNSTLAHLNAVAATIGDVAGSDGTLNLNAGDFTVTGSSAVDDELIVGNQGHGVLNINGNAKLNVVGAAGNIVLGKQASGFGAVTVAGVGSQLTSIGQLVIGEQGFGQLNLAFGGQVHATGVNGDIMIGNLAGARGYVWVNENGSQLTSSGELVVGNYGEGYLRVAEGAIVDVTGTSGNLYLGKFPGATGEISVYGTLNVEGDADIRSGVLDGDGQVNVGGDAMVRKGSGSRLFGAGHWGINGNLTIGGSLEVQSATGVSVGGLLAVESTGKLYGNGSISGDVTNLGLVAPAALNDDPVGTLRIAGNYTQPTSISGILALVIADAQAVNDRLEVSGNMALGGGLKVAFGASYAPQAGDSFDILDWGGVLSGAFQFLDLPFYRPLHWNTSQLYVSGVISLEPVFGADVNEDGYVNAADLAIIRAGYGITSSALHKFGDTDGDHDVDGRDFLNWQRQFGGISIVAVPEPTTLILFLFAAVGLLGTSLGPRRSRAAGRTAVAAALIALVSAYTGTAVAGVQYNSIALSGAGGTSLGLGPNLGSGVNFSGFGFPAINASGEVAFHGIVSGTGVDTLNNLGIFTNVGGTLGVVARTGDAGPGPNLGSGVNFSSVSEPVLNASGEVAFFSRLTGFGADGTFDSGIFSNADGTLITLAREAVAGPGPNIGVDVHFSTFNSPLFNDVGKIVFTGKLTGSGISAANDDVVFSNIGGTLAAVAREGTAGPGPNLGPTAIFQNFSGSPLGVSALNASGTIAFRGNISDNSLSPSTSTGIFTHANGTTVLVARSANSGPGPNLGPGIIFGQLGGSVINAAGNVAFDGNLFGGGVTFTDDSVIFSNTGGTLAVVAREGPAGPGPNLAVGVNFGSFEAPVLNAAGELAFMGTLVGTGVDSTNDKGIFTSVGGTLISVARTGSAGPGPNVGENVNFSNFFGAPVLNASGETAFVGLLTGDGVNATNDQGIWANVGGALVKIVRKGDLFDVDPGPRMDLRTISSVNLTGNSGGEDGRRSSLNDAGLLTFALSFTGGSGGIFTAMVPSPAGPGDFDLDGDVDGRDFLVWQRNPCVGNLTDWQANYGSPFTAASTTVPEPTTWALLSIALAGGNFAIRRLIVERIARNY</sequence>
<keyword evidence="4" id="KW-1185">Reference proteome</keyword>
<accession>A0A5C6CR49</accession>
<dbReference type="GO" id="GO:0000272">
    <property type="term" value="P:polysaccharide catabolic process"/>
    <property type="evidence" value="ECO:0007669"/>
    <property type="project" value="InterPro"/>
</dbReference>
<evidence type="ECO:0000313" key="4">
    <source>
        <dbReference type="Proteomes" id="UP000318437"/>
    </source>
</evidence>